<keyword evidence="2" id="KW-1133">Transmembrane helix</keyword>
<evidence type="ECO:0000256" key="2">
    <source>
        <dbReference type="SAM" id="Phobius"/>
    </source>
</evidence>
<evidence type="ECO:0000313" key="4">
    <source>
        <dbReference type="Proteomes" id="UP001278500"/>
    </source>
</evidence>
<dbReference type="EMBL" id="JAUEPP010000004">
    <property type="protein sequence ID" value="KAK3345027.1"/>
    <property type="molecule type" value="Genomic_DNA"/>
</dbReference>
<reference evidence="3" key="1">
    <citation type="journal article" date="2023" name="Mol. Phylogenet. Evol.">
        <title>Genome-scale phylogeny and comparative genomics of the fungal order Sordariales.</title>
        <authorList>
            <person name="Hensen N."/>
            <person name="Bonometti L."/>
            <person name="Westerberg I."/>
            <person name="Brannstrom I.O."/>
            <person name="Guillou S."/>
            <person name="Cros-Aarteil S."/>
            <person name="Calhoun S."/>
            <person name="Haridas S."/>
            <person name="Kuo A."/>
            <person name="Mondo S."/>
            <person name="Pangilinan J."/>
            <person name="Riley R."/>
            <person name="LaButti K."/>
            <person name="Andreopoulos B."/>
            <person name="Lipzen A."/>
            <person name="Chen C."/>
            <person name="Yan M."/>
            <person name="Daum C."/>
            <person name="Ng V."/>
            <person name="Clum A."/>
            <person name="Steindorff A."/>
            <person name="Ohm R.A."/>
            <person name="Martin F."/>
            <person name="Silar P."/>
            <person name="Natvig D.O."/>
            <person name="Lalanne C."/>
            <person name="Gautier V."/>
            <person name="Ament-Velasquez S.L."/>
            <person name="Kruys A."/>
            <person name="Hutchinson M.I."/>
            <person name="Powell A.J."/>
            <person name="Barry K."/>
            <person name="Miller A.N."/>
            <person name="Grigoriev I.V."/>
            <person name="Debuchy R."/>
            <person name="Gladieux P."/>
            <person name="Hiltunen Thoren M."/>
            <person name="Johannesson H."/>
        </authorList>
    </citation>
    <scope>NUCLEOTIDE SEQUENCE</scope>
    <source>
        <strain evidence="3">CBS 560.94</strain>
    </source>
</reference>
<accession>A0AAE0JEW1</accession>
<dbReference type="Proteomes" id="UP001278500">
    <property type="component" value="Unassembled WGS sequence"/>
</dbReference>
<gene>
    <name evidence="3" type="ORF">B0H65DRAFT_192813</name>
</gene>
<dbReference type="AlphaFoldDB" id="A0AAE0JEW1"/>
<organism evidence="3 4">
    <name type="scientific">Neurospora tetraspora</name>
    <dbReference type="NCBI Taxonomy" id="94610"/>
    <lineage>
        <taxon>Eukaryota</taxon>
        <taxon>Fungi</taxon>
        <taxon>Dikarya</taxon>
        <taxon>Ascomycota</taxon>
        <taxon>Pezizomycotina</taxon>
        <taxon>Sordariomycetes</taxon>
        <taxon>Sordariomycetidae</taxon>
        <taxon>Sordariales</taxon>
        <taxon>Sordariaceae</taxon>
        <taxon>Neurospora</taxon>
    </lineage>
</organism>
<dbReference type="RefSeq" id="XP_062681640.1">
    <property type="nucleotide sequence ID" value="XM_062821670.1"/>
</dbReference>
<keyword evidence="2" id="KW-0812">Transmembrane</keyword>
<reference evidence="3" key="2">
    <citation type="submission" date="2023-06" db="EMBL/GenBank/DDBJ databases">
        <authorList>
            <consortium name="Lawrence Berkeley National Laboratory"/>
            <person name="Haridas S."/>
            <person name="Hensen N."/>
            <person name="Bonometti L."/>
            <person name="Westerberg I."/>
            <person name="Brannstrom I.O."/>
            <person name="Guillou S."/>
            <person name="Cros-Aarteil S."/>
            <person name="Calhoun S."/>
            <person name="Kuo A."/>
            <person name="Mondo S."/>
            <person name="Pangilinan J."/>
            <person name="Riley R."/>
            <person name="Labutti K."/>
            <person name="Andreopoulos B."/>
            <person name="Lipzen A."/>
            <person name="Chen C."/>
            <person name="Yanf M."/>
            <person name="Daum C."/>
            <person name="Ng V."/>
            <person name="Clum A."/>
            <person name="Steindorff A."/>
            <person name="Ohm R."/>
            <person name="Martin F."/>
            <person name="Silar P."/>
            <person name="Natvig D."/>
            <person name="Lalanne C."/>
            <person name="Gautier V."/>
            <person name="Ament-Velasquez S.L."/>
            <person name="Kruys A."/>
            <person name="Hutchinson M.I."/>
            <person name="Powell A.J."/>
            <person name="Barry K."/>
            <person name="Miller A.N."/>
            <person name="Grigoriev I.V."/>
            <person name="Debuchy R."/>
            <person name="Gladieux P."/>
            <person name="Thoren M.H."/>
            <person name="Johannesson H."/>
        </authorList>
    </citation>
    <scope>NUCLEOTIDE SEQUENCE</scope>
    <source>
        <strain evidence="3">CBS 560.94</strain>
    </source>
</reference>
<dbReference type="GeneID" id="87858824"/>
<comment type="caution">
    <text evidence="3">The sequence shown here is derived from an EMBL/GenBank/DDBJ whole genome shotgun (WGS) entry which is preliminary data.</text>
</comment>
<evidence type="ECO:0000313" key="3">
    <source>
        <dbReference type="EMBL" id="KAK3345027.1"/>
    </source>
</evidence>
<name>A0AAE0JEW1_9PEZI</name>
<feature type="region of interest" description="Disordered" evidence="1">
    <location>
        <begin position="52"/>
        <end position="75"/>
    </location>
</feature>
<feature type="transmembrane region" description="Helical" evidence="2">
    <location>
        <begin position="134"/>
        <end position="154"/>
    </location>
</feature>
<evidence type="ECO:0000256" key="1">
    <source>
        <dbReference type="SAM" id="MobiDB-lite"/>
    </source>
</evidence>
<proteinExistence type="predicted"/>
<keyword evidence="4" id="KW-1185">Reference proteome</keyword>
<sequence length="223" mass="24672">MVTAVQDAVPITPERKATKRQCSIASVTLSEPHPVRGINSMIGTHAPVPTSIHLNGPNPAYTSSTRTPRSKMDDAPLPARFPACARGHGSSDKSKKIRPAVRGFEPEQLPRTLILRTATRAAPDYGTAVYCIRLYNIAFMLTIHFFLCSSFLWHGDFPYGRLTMEARKPGARWADQVRGPLSARPLDSIFKIPKAHRTNGFAFKTHRAKKKILTGGTYLFGFI</sequence>
<protein>
    <submittedName>
        <fullName evidence="3">Uncharacterized protein</fullName>
    </submittedName>
</protein>
<keyword evidence="2" id="KW-0472">Membrane</keyword>